<dbReference type="Proteomes" id="UP000012371">
    <property type="component" value="Unassembled WGS sequence"/>
</dbReference>
<feature type="coiled-coil region" evidence="1">
    <location>
        <begin position="270"/>
        <end position="297"/>
    </location>
</feature>
<evidence type="ECO:0000256" key="2">
    <source>
        <dbReference type="SAM" id="Phobius"/>
    </source>
</evidence>
<dbReference type="RefSeq" id="WP_002974784.1">
    <property type="nucleotide sequence ID" value="NZ_AOGW02000012.1"/>
</dbReference>
<name>N1VQE9_9LEPT</name>
<reference evidence="3" key="1">
    <citation type="submission" date="2013-03" db="EMBL/GenBank/DDBJ databases">
        <authorList>
            <person name="Harkins D.M."/>
            <person name="Durkin A.S."/>
            <person name="Brinkac L.M."/>
            <person name="Haft D.H."/>
            <person name="Selengut J.D."/>
            <person name="Sanka R."/>
            <person name="DePew J."/>
            <person name="Purushe J."/>
            <person name="Hartskeerl R.A."/>
            <person name="Ahmed A."/>
            <person name="van der Linden H."/>
            <person name="Goris M.G.A."/>
            <person name="Vinetz J.M."/>
            <person name="Sutton G.G."/>
            <person name="Nierman W.C."/>
            <person name="Fouts D.E."/>
        </authorList>
    </citation>
    <scope>NUCLEOTIDE SEQUENCE [LARGE SCALE GENOMIC DNA]</scope>
    <source>
        <strain evidence="3">LT 11-33</strain>
    </source>
</reference>
<keyword evidence="2" id="KW-0472">Membrane</keyword>
<comment type="caution">
    <text evidence="3">The sequence shown here is derived from an EMBL/GenBank/DDBJ whole genome shotgun (WGS) entry which is preliminary data.</text>
</comment>
<dbReference type="AlphaFoldDB" id="N1VQE9"/>
<evidence type="ECO:0000256" key="1">
    <source>
        <dbReference type="SAM" id="Coils"/>
    </source>
</evidence>
<feature type="transmembrane region" description="Helical" evidence="2">
    <location>
        <begin position="233"/>
        <end position="250"/>
    </location>
</feature>
<feature type="coiled-coil region" evidence="1">
    <location>
        <begin position="117"/>
        <end position="153"/>
    </location>
</feature>
<proteinExistence type="predicted"/>
<gene>
    <name evidence="3" type="ORF">LEP1GSC203_0333</name>
</gene>
<keyword evidence="4" id="KW-1185">Reference proteome</keyword>
<keyword evidence="2" id="KW-1133">Transmembrane helix</keyword>
<accession>N1VQE9</accession>
<protein>
    <submittedName>
        <fullName evidence="3">Uncharacterized protein</fullName>
    </submittedName>
</protein>
<feature type="transmembrane region" description="Helical" evidence="2">
    <location>
        <begin position="195"/>
        <end position="213"/>
    </location>
</feature>
<dbReference type="EMBL" id="AOGW02000012">
    <property type="protein sequence ID" value="EMY60673.1"/>
    <property type="molecule type" value="Genomic_DNA"/>
</dbReference>
<sequence>MSGSNGGFNTFLDIYNTANTASTKRNTEALLNASLEQNQQIMHLRRQMELAQEQANQIALQQLELKLREEVAKQEQKFLRKFIFATETIIENVSDLESGVERYSFLNFDVIPIVHYIEKAIEDLDNLDDKRAARQQLKMLKEKQEEVKKFEKEYLKSGLNKLRISSQESVELVKLEAPKKTFVALKEPVKYKSKYSFPFFIAIFFFIIWLSDFSYRITDTTRNAFEGTYYLEYLYFYHIPSVLIPGYFAYQRIKKYKTKAQIEIINKSLIAEHEAELRKEEEKYQILLDEYNQKHKANEEKIRKKAEIVELAKSEYPEYFEFREEVLKQLSPEKFKLNS</sequence>
<dbReference type="STRING" id="1257025.LEP1GSC203_0333"/>
<keyword evidence="1" id="KW-0175">Coiled coil</keyword>
<evidence type="ECO:0000313" key="3">
    <source>
        <dbReference type="EMBL" id="EMY60673.1"/>
    </source>
</evidence>
<evidence type="ECO:0000313" key="4">
    <source>
        <dbReference type="Proteomes" id="UP000012371"/>
    </source>
</evidence>
<feature type="coiled-coil region" evidence="1">
    <location>
        <begin position="34"/>
        <end position="61"/>
    </location>
</feature>
<organism evidence="3 4">
    <name type="scientific">Leptospira terpstrae serovar Hualin str. LT 11-33 = ATCC 700639</name>
    <dbReference type="NCBI Taxonomy" id="1257025"/>
    <lineage>
        <taxon>Bacteria</taxon>
        <taxon>Pseudomonadati</taxon>
        <taxon>Spirochaetota</taxon>
        <taxon>Spirochaetia</taxon>
        <taxon>Leptospirales</taxon>
        <taxon>Leptospiraceae</taxon>
        <taxon>Leptospira</taxon>
    </lineage>
</organism>
<keyword evidence="2" id="KW-0812">Transmembrane</keyword>